<sequence>MDVSSHSLAVETEINSTHGLKIPLIGRRIIDVSFFIKQIQIQHNAELSIGHTQLTEFVAFLDMPSLSCDKYIKMQNNIAEIIHESAWEEMKKSGEEEKRLAIECGDIDSDGIPMCTVVTDGQWSKRSYGKKYDALSGVASIIGYKTRKVLFVGIRNKYCVVCQKSTSKNNKSVPDHDCFMNWNKASTNMEADGVVEGFVNSIQMHGLKYNCLIGDGDSSVTKRLNDRMPYGPNFHIRKIECRNHLLRNYATRLTVLAKNTKYPLRIRKYILANILRFRSDVTKAVTHWREATDITKLDKIKGIRKDLSNAPFHRLGQHTQRNSYFCNKNENNLNLVPEASHGGIMQEIENCVQQLVNNAESLLENKDNNACEQFNSIINKHIAGKRLNFSGRKSYSTRVEAAVISFNSKEYIRKVHKKMTNNFSPGAQLLFEDTGKKILKKTNVTEIEMSTRDQNECQKWFQERKLRLTASNFGQICKLRKTTIVLYSMLYAPAPHAKSLQYVRVTEAVARKKAKEIIGETVKMCGLIIDPEIPYLAASPDGLIGDFCILGICPFSAKDTSNAVDTVNNKLVIGQLHVSRRETVYFVICAANWINIEIIKYDKTFWDSKMVNYLTTFYLEVLLPEIVDPLHLKRMLKTDIREKTGDNFKNHSDDIDDHSPRYEEFDLDRGVSPKNGYMYSNSGDSPPHKKKQNLYLDPAVVHVDFERAVITAITHVLGQHVHIQGCFYHLTRLTYRKVQELELQTQYRENQDLIEFCGKMDDLAFLPIGDVKDGMEFLKNIVPEEAEPLLNYFDETYVNGKNCPPIFPPNLWNVNESTLNDEERTNNSTEGWNLRFNYWQDIYLQ</sequence>
<accession>A0A6G0T2H6</accession>
<dbReference type="EMBL" id="VYZN01000072">
    <property type="protein sequence ID" value="KAE9524107.1"/>
    <property type="molecule type" value="Genomic_DNA"/>
</dbReference>
<dbReference type="InterPro" id="IPR019080">
    <property type="entry name" value="YqaJ_viral_recombinase"/>
</dbReference>
<protein>
    <submittedName>
        <fullName evidence="3">Uncharacterized protein</fullName>
    </submittedName>
</protein>
<reference evidence="3 4" key="1">
    <citation type="submission" date="2019-08" db="EMBL/GenBank/DDBJ databases">
        <title>The genome of the soybean aphid Biotype 1, its phylome, world population structure and adaptation to the North American continent.</title>
        <authorList>
            <person name="Giordano R."/>
            <person name="Donthu R.K."/>
            <person name="Hernandez A.G."/>
            <person name="Wright C.L."/>
            <person name="Zimin A.V."/>
        </authorList>
    </citation>
    <scope>NUCLEOTIDE SEQUENCE [LARGE SCALE GENOMIC DNA]</scope>
    <source>
        <tissue evidence="3">Whole aphids</tissue>
    </source>
</reference>
<evidence type="ECO:0000259" key="2">
    <source>
        <dbReference type="Pfam" id="PF20700"/>
    </source>
</evidence>
<dbReference type="GO" id="GO:0006281">
    <property type="term" value="P:DNA repair"/>
    <property type="evidence" value="ECO:0007669"/>
    <property type="project" value="UniProtKB-ARBA"/>
</dbReference>
<feature type="domain" description="YqaJ viral recombinase" evidence="1">
    <location>
        <begin position="459"/>
        <end position="545"/>
    </location>
</feature>
<organism evidence="3 4">
    <name type="scientific">Aphis glycines</name>
    <name type="common">Soybean aphid</name>
    <dbReference type="NCBI Taxonomy" id="307491"/>
    <lineage>
        <taxon>Eukaryota</taxon>
        <taxon>Metazoa</taxon>
        <taxon>Ecdysozoa</taxon>
        <taxon>Arthropoda</taxon>
        <taxon>Hexapoda</taxon>
        <taxon>Insecta</taxon>
        <taxon>Pterygota</taxon>
        <taxon>Neoptera</taxon>
        <taxon>Paraneoptera</taxon>
        <taxon>Hemiptera</taxon>
        <taxon>Sternorrhyncha</taxon>
        <taxon>Aphidomorpha</taxon>
        <taxon>Aphidoidea</taxon>
        <taxon>Aphididae</taxon>
        <taxon>Aphidini</taxon>
        <taxon>Aphis</taxon>
        <taxon>Aphis</taxon>
    </lineage>
</organism>
<dbReference type="Pfam" id="PF20700">
    <property type="entry name" value="Mutator"/>
    <property type="match status" value="1"/>
</dbReference>
<dbReference type="OrthoDB" id="6779242at2759"/>
<dbReference type="InterPro" id="IPR011335">
    <property type="entry name" value="Restrct_endonuc-II-like"/>
</dbReference>
<dbReference type="Proteomes" id="UP000475862">
    <property type="component" value="Unassembled WGS sequence"/>
</dbReference>
<comment type="caution">
    <text evidence="3">The sequence shown here is derived from an EMBL/GenBank/DDBJ whole genome shotgun (WGS) entry which is preliminary data.</text>
</comment>
<proteinExistence type="predicted"/>
<dbReference type="InterPro" id="IPR051703">
    <property type="entry name" value="NF-kappa-B_Signaling_Reg"/>
</dbReference>
<dbReference type="AlphaFoldDB" id="A0A6G0T2H6"/>
<dbReference type="InterPro" id="IPR049012">
    <property type="entry name" value="Mutator_transp_dom"/>
</dbReference>
<dbReference type="Pfam" id="PF09588">
    <property type="entry name" value="YqaJ"/>
    <property type="match status" value="1"/>
</dbReference>
<dbReference type="CDD" id="cd22343">
    <property type="entry name" value="PDDEXK_lambda_exonuclease-like"/>
    <property type="match status" value="1"/>
</dbReference>
<dbReference type="PANTHER" id="PTHR46609">
    <property type="entry name" value="EXONUCLEASE, PHAGE-TYPE/RECB, C-TERMINAL DOMAIN-CONTAINING PROTEIN"/>
    <property type="match status" value="1"/>
</dbReference>
<name>A0A6G0T2H6_APHGL</name>
<evidence type="ECO:0000313" key="4">
    <source>
        <dbReference type="Proteomes" id="UP000475862"/>
    </source>
</evidence>
<dbReference type="Gene3D" id="3.90.320.10">
    <property type="match status" value="1"/>
</dbReference>
<evidence type="ECO:0000313" key="3">
    <source>
        <dbReference type="EMBL" id="KAE9524107.1"/>
    </source>
</evidence>
<gene>
    <name evidence="3" type="ORF">AGLY_015472</name>
</gene>
<dbReference type="SUPFAM" id="SSF52980">
    <property type="entry name" value="Restriction endonuclease-like"/>
    <property type="match status" value="1"/>
</dbReference>
<keyword evidence="4" id="KW-1185">Reference proteome</keyword>
<dbReference type="InterPro" id="IPR011604">
    <property type="entry name" value="PDDEXK-like_dom_sf"/>
</dbReference>
<evidence type="ECO:0000259" key="1">
    <source>
        <dbReference type="Pfam" id="PF09588"/>
    </source>
</evidence>
<feature type="domain" description="Mutator-like transposase" evidence="2">
    <location>
        <begin position="47"/>
        <end position="326"/>
    </location>
</feature>
<dbReference type="PANTHER" id="PTHR46609:SF8">
    <property type="entry name" value="YQAJ VIRAL RECOMBINASE DOMAIN-CONTAINING PROTEIN"/>
    <property type="match status" value="1"/>
</dbReference>